<keyword evidence="11" id="KW-1185">Reference proteome</keyword>
<evidence type="ECO:0000313" key="10">
    <source>
        <dbReference type="EMBL" id="KAH0552737.1"/>
    </source>
</evidence>
<dbReference type="PANTHER" id="PTHR43201:SF5">
    <property type="entry name" value="MEDIUM-CHAIN ACYL-COA LIGASE ACSF2, MITOCHONDRIAL"/>
    <property type="match status" value="1"/>
</dbReference>
<evidence type="ECO:0000256" key="1">
    <source>
        <dbReference type="ARBA" id="ARBA00006432"/>
    </source>
</evidence>
<dbReference type="Gene3D" id="3.30.300.30">
    <property type="match status" value="1"/>
</dbReference>
<organism evidence="10 11">
    <name type="scientific">Cotesia glomerata</name>
    <name type="common">Lepidopteran parasitic wasp</name>
    <name type="synonym">Apanteles glomeratus</name>
    <dbReference type="NCBI Taxonomy" id="32391"/>
    <lineage>
        <taxon>Eukaryota</taxon>
        <taxon>Metazoa</taxon>
        <taxon>Ecdysozoa</taxon>
        <taxon>Arthropoda</taxon>
        <taxon>Hexapoda</taxon>
        <taxon>Insecta</taxon>
        <taxon>Pterygota</taxon>
        <taxon>Neoptera</taxon>
        <taxon>Endopterygota</taxon>
        <taxon>Hymenoptera</taxon>
        <taxon>Apocrita</taxon>
        <taxon>Ichneumonoidea</taxon>
        <taxon>Braconidae</taxon>
        <taxon>Microgastrinae</taxon>
        <taxon>Cotesia</taxon>
    </lineage>
</organism>
<dbReference type="InterPro" id="IPR025110">
    <property type="entry name" value="AMP-bd_C"/>
</dbReference>
<dbReference type="Pfam" id="PF00501">
    <property type="entry name" value="AMP-binding"/>
    <property type="match status" value="1"/>
</dbReference>
<comment type="function">
    <text evidence="3">Acyl-CoA synthases catalyze the initial reaction in fatty acid metabolism, by forming a thioester with CoA. Has some preference toward medium-chain substrates. Plays a role in adipocyte differentiation.</text>
</comment>
<evidence type="ECO:0000256" key="3">
    <source>
        <dbReference type="ARBA" id="ARBA00037247"/>
    </source>
</evidence>
<dbReference type="Pfam" id="PF13193">
    <property type="entry name" value="AMP-binding_C"/>
    <property type="match status" value="1"/>
</dbReference>
<dbReference type="Proteomes" id="UP000826195">
    <property type="component" value="Unassembled WGS sequence"/>
</dbReference>
<evidence type="ECO:0000256" key="2">
    <source>
        <dbReference type="ARBA" id="ARBA00022598"/>
    </source>
</evidence>
<accession>A0AAV7IJI7</accession>
<feature type="domain" description="AMP-dependent synthetase/ligase" evidence="8">
    <location>
        <begin position="61"/>
        <end position="440"/>
    </location>
</feature>
<dbReference type="InterPro" id="IPR000873">
    <property type="entry name" value="AMP-dep_synth/lig_dom"/>
</dbReference>
<comment type="similarity">
    <text evidence="1">Belongs to the ATP-dependent AMP-binding enzyme family.</text>
</comment>
<evidence type="ECO:0000256" key="6">
    <source>
        <dbReference type="ARBA" id="ARBA00047319"/>
    </source>
</evidence>
<dbReference type="Gene3D" id="3.40.50.12780">
    <property type="entry name" value="N-terminal domain of ligase-like"/>
    <property type="match status" value="1"/>
</dbReference>
<evidence type="ECO:0000259" key="8">
    <source>
        <dbReference type="Pfam" id="PF00501"/>
    </source>
</evidence>
<evidence type="ECO:0000256" key="7">
    <source>
        <dbReference type="ARBA" id="ARBA00048277"/>
    </source>
</evidence>
<evidence type="ECO:0000256" key="4">
    <source>
        <dbReference type="ARBA" id="ARBA00039009"/>
    </source>
</evidence>
<reference evidence="10 11" key="1">
    <citation type="journal article" date="2021" name="J. Hered.">
        <title>A chromosome-level genome assembly of the parasitoid wasp, Cotesia glomerata (Hymenoptera: Braconidae).</title>
        <authorList>
            <person name="Pinto B.J."/>
            <person name="Weis J.J."/>
            <person name="Gamble T."/>
            <person name="Ode P.J."/>
            <person name="Paul R."/>
            <person name="Zaspel J.M."/>
        </authorList>
    </citation>
    <scope>NUCLEOTIDE SEQUENCE [LARGE SCALE GENOMIC DNA]</scope>
    <source>
        <strain evidence="10">CgM1</strain>
    </source>
</reference>
<dbReference type="PANTHER" id="PTHR43201">
    <property type="entry name" value="ACYL-COA SYNTHETASE"/>
    <property type="match status" value="1"/>
</dbReference>
<dbReference type="AlphaFoldDB" id="A0AAV7IJI7"/>
<evidence type="ECO:0000256" key="5">
    <source>
        <dbReference type="ARBA" id="ARBA00039638"/>
    </source>
</evidence>
<dbReference type="PROSITE" id="PS00455">
    <property type="entry name" value="AMP_BINDING"/>
    <property type="match status" value="1"/>
</dbReference>
<comment type="catalytic activity">
    <reaction evidence="7">
        <text>a medium-chain fatty acid + ATP + CoA = a medium-chain fatty acyl-CoA + AMP + diphosphate</text>
        <dbReference type="Rhea" id="RHEA:48340"/>
        <dbReference type="ChEBI" id="CHEBI:30616"/>
        <dbReference type="ChEBI" id="CHEBI:33019"/>
        <dbReference type="ChEBI" id="CHEBI:57287"/>
        <dbReference type="ChEBI" id="CHEBI:59558"/>
        <dbReference type="ChEBI" id="CHEBI:90546"/>
        <dbReference type="ChEBI" id="CHEBI:456215"/>
        <dbReference type="EC" id="6.2.1.2"/>
    </reaction>
</comment>
<evidence type="ECO:0000313" key="11">
    <source>
        <dbReference type="Proteomes" id="UP000826195"/>
    </source>
</evidence>
<dbReference type="InterPro" id="IPR045851">
    <property type="entry name" value="AMP-bd_C_sf"/>
</dbReference>
<comment type="caution">
    <text evidence="10">The sequence shown here is derived from an EMBL/GenBank/DDBJ whole genome shotgun (WGS) entry which is preliminary data.</text>
</comment>
<feature type="domain" description="AMP-binding enzyme C-terminal" evidence="9">
    <location>
        <begin position="491"/>
        <end position="567"/>
    </location>
</feature>
<proteinExistence type="inferred from homology"/>
<dbReference type="GO" id="GO:0031956">
    <property type="term" value="F:medium-chain fatty acid-CoA ligase activity"/>
    <property type="evidence" value="ECO:0007669"/>
    <property type="project" value="UniProtKB-EC"/>
</dbReference>
<comment type="catalytic activity">
    <reaction evidence="6">
        <text>octanoate + ATP + CoA = octanoyl-CoA + AMP + diphosphate</text>
        <dbReference type="Rhea" id="RHEA:33631"/>
        <dbReference type="ChEBI" id="CHEBI:25646"/>
        <dbReference type="ChEBI" id="CHEBI:30616"/>
        <dbReference type="ChEBI" id="CHEBI:33019"/>
        <dbReference type="ChEBI" id="CHEBI:57287"/>
        <dbReference type="ChEBI" id="CHEBI:57386"/>
        <dbReference type="ChEBI" id="CHEBI:456215"/>
    </reaction>
</comment>
<sequence>MFLVKKNLSCKNFESLLKHNRLIKKKGVKLNSTAAYNDPNLSYRSNPGKEPIIDTTVGKLFEQVSKEFPNRECVVSVEQDNTRLTYSEVLQRADKLAAGLKKLNIKYGDRVGVWGPNHYQWLISFIGIARAGCIMVGINLAYQQNELNYSLNKVQVNTVIAPQKFRSQDYGKMLVKAKNDCPSLKNIILWTDEAIPGTYRFSDVESLASKIEVEEIAATQNEISPYDGCNIQFTSGTTGFPKASLISHKSFVNNGRMTVYRSELMNYHHKACLNVPFFHAFGMIYGCMAAFNAGMTLVLESPTFNPKKSIETIVKEKCTLAYGTPTMWVNMLDMQDRLKAPISSLHLTATGGAITSPELMKKIRNTFKVEKPSIVYGLTENTAIVFHSVPGDPPELNDYTVGYLHDHLEAMVVDDNGSPVTIGKPGELWTRGYSTMIGYWNDKENTSKTITDDGWLKTGDKFILHSNGYGEVIGRLKDMIIRGGENIFPKEIEGFLETHSDVLEAQVFGVHDDVYGEEICACIRLKDSKTKITGDDIKKFAKGIISHFKIPRYIEFVEEFPKTTSGKIQKFKLKQLMESNGRIPVSK</sequence>
<dbReference type="SUPFAM" id="SSF56801">
    <property type="entry name" value="Acetyl-CoA synthetase-like"/>
    <property type="match status" value="1"/>
</dbReference>
<protein>
    <recommendedName>
        <fullName evidence="5">Medium-chain acyl-CoA ligase ACSF2, mitochondrial</fullName>
        <ecNumber evidence="4">6.2.1.2</ecNumber>
    </recommendedName>
</protein>
<dbReference type="InterPro" id="IPR042099">
    <property type="entry name" value="ANL_N_sf"/>
</dbReference>
<dbReference type="EMBL" id="JAHXZJ010001492">
    <property type="protein sequence ID" value="KAH0552737.1"/>
    <property type="molecule type" value="Genomic_DNA"/>
</dbReference>
<name>A0AAV7IJI7_COTGL</name>
<evidence type="ECO:0000259" key="9">
    <source>
        <dbReference type="Pfam" id="PF13193"/>
    </source>
</evidence>
<gene>
    <name evidence="10" type="ORF">KQX54_014609</name>
</gene>
<keyword evidence="2" id="KW-0436">Ligase</keyword>
<dbReference type="FunFam" id="3.30.300.30:FF:000008">
    <property type="entry name" value="2,3-dihydroxybenzoate-AMP ligase"/>
    <property type="match status" value="1"/>
</dbReference>
<dbReference type="InterPro" id="IPR020845">
    <property type="entry name" value="AMP-binding_CS"/>
</dbReference>
<dbReference type="GO" id="GO:0006631">
    <property type="term" value="P:fatty acid metabolic process"/>
    <property type="evidence" value="ECO:0007669"/>
    <property type="project" value="TreeGrafter"/>
</dbReference>
<dbReference type="EC" id="6.2.1.2" evidence="4"/>